<dbReference type="EMBL" id="VFOM01000001">
    <property type="protein sequence ID" value="TQL47297.1"/>
    <property type="molecule type" value="Genomic_DNA"/>
</dbReference>
<evidence type="ECO:0000313" key="4">
    <source>
        <dbReference type="Proteomes" id="UP000317998"/>
    </source>
</evidence>
<comment type="caution">
    <text evidence="3">The sequence shown here is derived from an EMBL/GenBank/DDBJ whole genome shotgun (WGS) entry which is preliminary data.</text>
</comment>
<dbReference type="OrthoDB" id="4801970at2"/>
<organism evidence="3 4">
    <name type="scientific">Homoserinimonas aerilata</name>
    <dbReference type="NCBI Taxonomy" id="1162970"/>
    <lineage>
        <taxon>Bacteria</taxon>
        <taxon>Bacillati</taxon>
        <taxon>Actinomycetota</taxon>
        <taxon>Actinomycetes</taxon>
        <taxon>Micrococcales</taxon>
        <taxon>Microbacteriaceae</taxon>
        <taxon>Homoserinimonas</taxon>
    </lineage>
</organism>
<keyword evidence="2" id="KW-0812">Transmembrane</keyword>
<feature type="compositionally biased region" description="Basic and acidic residues" evidence="1">
    <location>
        <begin position="29"/>
        <end position="41"/>
    </location>
</feature>
<evidence type="ECO:0000313" key="3">
    <source>
        <dbReference type="EMBL" id="TQL47297.1"/>
    </source>
</evidence>
<feature type="transmembrane region" description="Helical" evidence="2">
    <location>
        <begin position="47"/>
        <end position="68"/>
    </location>
</feature>
<evidence type="ECO:0000256" key="1">
    <source>
        <dbReference type="SAM" id="MobiDB-lite"/>
    </source>
</evidence>
<evidence type="ECO:0000256" key="2">
    <source>
        <dbReference type="SAM" id="Phobius"/>
    </source>
</evidence>
<keyword evidence="2" id="KW-0472">Membrane</keyword>
<sequence>MARQVHPGKTADGVPVVAELGRPETAQETADRKAASSRTHRENQTSLNLIAALLVSLAVVAVIVVMVVRPDPEPREPVDYDTIASQLQPGFETTIVSPTLPPGWEANSARTEKGADGVASWYIGFVTPGSEFVAMTQGIDANPTWLAAQLDGARMTGSETVDGVRWDVYDQRGAEDVGNLEYVMTATFPGEATGSTPEESTMVLYGSASPEQFRTLAAAVAAELPTPSG</sequence>
<gene>
    <name evidence="3" type="ORF">FB562_0353</name>
</gene>
<dbReference type="Proteomes" id="UP000317998">
    <property type="component" value="Unassembled WGS sequence"/>
</dbReference>
<reference evidence="3 4" key="1">
    <citation type="submission" date="2019-06" db="EMBL/GenBank/DDBJ databases">
        <title>Sequencing the genomes of 1000 actinobacteria strains.</title>
        <authorList>
            <person name="Klenk H.-P."/>
        </authorList>
    </citation>
    <scope>NUCLEOTIDE SEQUENCE [LARGE SCALE GENOMIC DNA]</scope>
    <source>
        <strain evidence="3 4">DSM 26477</strain>
    </source>
</reference>
<dbReference type="InterPro" id="IPR025339">
    <property type="entry name" value="DUF4245"/>
</dbReference>
<keyword evidence="4" id="KW-1185">Reference proteome</keyword>
<feature type="region of interest" description="Disordered" evidence="1">
    <location>
        <begin position="22"/>
        <end position="41"/>
    </location>
</feature>
<dbReference type="RefSeq" id="WP_141879563.1">
    <property type="nucleotide sequence ID" value="NZ_VFOM01000001.1"/>
</dbReference>
<proteinExistence type="predicted"/>
<protein>
    <submittedName>
        <fullName evidence="3">Uncharacterized protein DUF4245</fullName>
    </submittedName>
</protein>
<accession>A0A542YGU0</accession>
<name>A0A542YGU0_9MICO</name>
<dbReference type="AlphaFoldDB" id="A0A542YGU0"/>
<dbReference type="Pfam" id="PF14030">
    <property type="entry name" value="DUF4245"/>
    <property type="match status" value="1"/>
</dbReference>
<keyword evidence="2" id="KW-1133">Transmembrane helix</keyword>